<keyword evidence="2" id="KW-0378">Hydrolase</keyword>
<dbReference type="RefSeq" id="WP_196284845.1">
    <property type="nucleotide sequence ID" value="NZ_JADQDP010000001.1"/>
</dbReference>
<dbReference type="Pfam" id="PF13715">
    <property type="entry name" value="CarbopepD_reg_2"/>
    <property type="match status" value="1"/>
</dbReference>
<evidence type="ECO:0000313" key="3">
    <source>
        <dbReference type="Proteomes" id="UP000645610"/>
    </source>
</evidence>
<keyword evidence="2" id="KW-0121">Carboxypeptidase</keyword>
<dbReference type="Proteomes" id="UP000645610">
    <property type="component" value="Unassembled WGS sequence"/>
</dbReference>
<feature type="signal peptide" evidence="1">
    <location>
        <begin position="1"/>
        <end position="23"/>
    </location>
</feature>
<keyword evidence="2" id="KW-0645">Protease</keyword>
<accession>A0A931BDC0</accession>
<proteinExistence type="predicted"/>
<dbReference type="InterPro" id="IPR008969">
    <property type="entry name" value="CarboxyPept-like_regulatory"/>
</dbReference>
<dbReference type="AlphaFoldDB" id="A0A931BDC0"/>
<keyword evidence="1" id="KW-0732">Signal</keyword>
<evidence type="ECO:0000313" key="2">
    <source>
        <dbReference type="EMBL" id="MBF9140496.1"/>
    </source>
</evidence>
<feature type="chain" id="PRO_5038106431" evidence="1">
    <location>
        <begin position="24"/>
        <end position="289"/>
    </location>
</feature>
<organism evidence="2 3">
    <name type="scientific">Hymenobacter properus</name>
    <dbReference type="NCBI Taxonomy" id="2791026"/>
    <lineage>
        <taxon>Bacteria</taxon>
        <taxon>Pseudomonadati</taxon>
        <taxon>Bacteroidota</taxon>
        <taxon>Cytophagia</taxon>
        <taxon>Cytophagales</taxon>
        <taxon>Hymenobacteraceae</taxon>
        <taxon>Hymenobacter</taxon>
    </lineage>
</organism>
<gene>
    <name evidence="2" type="ORF">I2I01_02560</name>
</gene>
<sequence length="289" mass="32055">MLPRLFLLLLLALTSLLPSRATAQAPPLAGRVQAASGQPVAFATVGVKGKAIGTTADATGRFAFAPPPTLTAADSVIISCVGFRSLRLTVAQLQRPGAVWTLQPMSQELQEVHVRHAQLKPGFIGCRSTFSPLQWTTDSAADVRDVRGWELATMVPVRKNSFVDSFRVYFAHNEFRSLRLRFLLYDVQHGKPDRLLVNDDIQFLVPNQRTGWVGLDLRRYNLYLTKGQTVAAGIQWLQGEKATPKSQRLSGPVLLPTLINRTLIRQKSQAAWEKYAGNVSMYLAVQQYE</sequence>
<name>A0A931BDC0_9BACT</name>
<evidence type="ECO:0000256" key="1">
    <source>
        <dbReference type="SAM" id="SignalP"/>
    </source>
</evidence>
<dbReference type="GO" id="GO:0004180">
    <property type="term" value="F:carboxypeptidase activity"/>
    <property type="evidence" value="ECO:0007669"/>
    <property type="project" value="UniProtKB-KW"/>
</dbReference>
<protein>
    <submittedName>
        <fullName evidence="2">Carboxypeptidase-like regulatory domain-containing protein</fullName>
    </submittedName>
</protein>
<reference evidence="2 3" key="1">
    <citation type="submission" date="2020-11" db="EMBL/GenBank/DDBJ databases">
        <authorList>
            <person name="Kim M.K."/>
        </authorList>
    </citation>
    <scope>NUCLEOTIDE SEQUENCE [LARGE SCALE GENOMIC DNA]</scope>
    <source>
        <strain evidence="2 3">BT439</strain>
    </source>
</reference>
<comment type="caution">
    <text evidence="2">The sequence shown here is derived from an EMBL/GenBank/DDBJ whole genome shotgun (WGS) entry which is preliminary data.</text>
</comment>
<dbReference type="SUPFAM" id="SSF49464">
    <property type="entry name" value="Carboxypeptidase regulatory domain-like"/>
    <property type="match status" value="1"/>
</dbReference>
<keyword evidence="3" id="KW-1185">Reference proteome</keyword>
<dbReference type="EMBL" id="JADQDP010000001">
    <property type="protein sequence ID" value="MBF9140496.1"/>
    <property type="molecule type" value="Genomic_DNA"/>
</dbReference>